<dbReference type="AlphaFoldDB" id="A0AAD7K2T0"/>
<dbReference type="Gene3D" id="3.80.10.10">
    <property type="entry name" value="Ribonuclease Inhibitor"/>
    <property type="match status" value="1"/>
</dbReference>
<dbReference type="InterPro" id="IPR032675">
    <property type="entry name" value="LRR_dom_sf"/>
</dbReference>
<reference evidence="1" key="1">
    <citation type="submission" date="2023-03" db="EMBL/GenBank/DDBJ databases">
        <title>Massive genome expansion in bonnet fungi (Mycena s.s.) driven by repeated elements and novel gene families across ecological guilds.</title>
        <authorList>
            <consortium name="Lawrence Berkeley National Laboratory"/>
            <person name="Harder C.B."/>
            <person name="Miyauchi S."/>
            <person name="Viragh M."/>
            <person name="Kuo A."/>
            <person name="Thoen E."/>
            <person name="Andreopoulos B."/>
            <person name="Lu D."/>
            <person name="Skrede I."/>
            <person name="Drula E."/>
            <person name="Henrissat B."/>
            <person name="Morin E."/>
            <person name="Kohler A."/>
            <person name="Barry K."/>
            <person name="LaButti K."/>
            <person name="Morin E."/>
            <person name="Salamov A."/>
            <person name="Lipzen A."/>
            <person name="Mereny Z."/>
            <person name="Hegedus B."/>
            <person name="Baldrian P."/>
            <person name="Stursova M."/>
            <person name="Weitz H."/>
            <person name="Taylor A."/>
            <person name="Grigoriev I.V."/>
            <person name="Nagy L.G."/>
            <person name="Martin F."/>
            <person name="Kauserud H."/>
        </authorList>
    </citation>
    <scope>NUCLEOTIDE SEQUENCE</scope>
    <source>
        <strain evidence="1">CBHHK188m</strain>
    </source>
</reference>
<protein>
    <recommendedName>
        <fullName evidence="3">F-box domain-containing protein</fullName>
    </recommendedName>
</protein>
<accession>A0AAD7K2T0</accession>
<dbReference type="SUPFAM" id="SSF52047">
    <property type="entry name" value="RNI-like"/>
    <property type="match status" value="1"/>
</dbReference>
<evidence type="ECO:0000313" key="2">
    <source>
        <dbReference type="Proteomes" id="UP001215280"/>
    </source>
</evidence>
<evidence type="ECO:0008006" key="3">
    <source>
        <dbReference type="Google" id="ProtNLM"/>
    </source>
</evidence>
<organism evidence="1 2">
    <name type="scientific">Mycena maculata</name>
    <dbReference type="NCBI Taxonomy" id="230809"/>
    <lineage>
        <taxon>Eukaryota</taxon>
        <taxon>Fungi</taxon>
        <taxon>Dikarya</taxon>
        <taxon>Basidiomycota</taxon>
        <taxon>Agaricomycotina</taxon>
        <taxon>Agaricomycetes</taxon>
        <taxon>Agaricomycetidae</taxon>
        <taxon>Agaricales</taxon>
        <taxon>Marasmiineae</taxon>
        <taxon>Mycenaceae</taxon>
        <taxon>Mycena</taxon>
    </lineage>
</organism>
<dbReference type="Proteomes" id="UP001215280">
    <property type="component" value="Unassembled WGS sequence"/>
</dbReference>
<proteinExistence type="predicted"/>
<gene>
    <name evidence="1" type="ORF">DFH07DRAFT_912027</name>
</gene>
<sequence>MHRSLEILEIREHICAHVTLVLPPTPRYPGDTDMSWRVVADPALAALARTCHLFEDPALDALWHTQSTLVNFLRCFPEDVVLVEHSQYHQTVHILRPITPSDWERPRFYAQRIRHFSLHRDLFNIPEVLWALKLGLVGRVVFPRLRLLSWHFGTNPPHIDLFLGPHVTSLTTTVSLSDAEVSLILPIAPQLKHASIISRRELASSFARSLLCIESLCISEIDCVAWQHIGSLPSLESLDLKYMARGVVPSFHPTIPLFTGLKKLNLASSPMTTVARILSMVSSSPIIDLQSANSDEPHEFFTTIAAHCSHAALAIFRHIFRPAAGNNKAIRSPAIRALFPFGNLTELKIASHMATFDLDDGMVLEMASAWPRIVTLDLKVSAGGYAGTPPPAWLANGRPRITLAALAHLARHCRSLQALELTFDATVIPSSWAPCAQTTLTALHVGHSPITQTAISPVAIFIGAIFPALRSISAAPMPPPLLTPIHALATYGNPHGREWLAVSAQLRERHD</sequence>
<keyword evidence="2" id="KW-1185">Reference proteome</keyword>
<dbReference type="EMBL" id="JARJLG010000013">
    <property type="protein sequence ID" value="KAJ7775977.1"/>
    <property type="molecule type" value="Genomic_DNA"/>
</dbReference>
<evidence type="ECO:0000313" key="1">
    <source>
        <dbReference type="EMBL" id="KAJ7775977.1"/>
    </source>
</evidence>
<name>A0AAD7K2T0_9AGAR</name>
<comment type="caution">
    <text evidence="1">The sequence shown here is derived from an EMBL/GenBank/DDBJ whole genome shotgun (WGS) entry which is preliminary data.</text>
</comment>